<evidence type="ECO:0000313" key="2">
    <source>
        <dbReference type="Proteomes" id="UP000663722"/>
    </source>
</evidence>
<reference evidence="1" key="1">
    <citation type="journal article" date="2021" name="Microb. Physiol.">
        <title>Proteogenomic Insights into the Physiology of Marine, Sulfate-Reducing, Filamentous Desulfonema limicola and Desulfonema magnum.</title>
        <authorList>
            <person name="Schnaars V."/>
            <person name="Wohlbrand L."/>
            <person name="Scheve S."/>
            <person name="Hinrichs C."/>
            <person name="Reinhardt R."/>
            <person name="Rabus R."/>
        </authorList>
    </citation>
    <scope>NUCLEOTIDE SEQUENCE</scope>
    <source>
        <strain evidence="1">4be13</strain>
    </source>
</reference>
<sequence>MKYKEYIAKVEYDDEADIFHGDVINIRDVITFQGKSVEELKEAFIDSVEDYIEFCSERGEEPDKPFSGSFTINLPPDLHKKIVLAIEKSDKNLDNWVKDVFENAVSSH</sequence>
<gene>
    <name evidence="1" type="ORF">dnm_024390</name>
</gene>
<dbReference type="Proteomes" id="UP000663722">
    <property type="component" value="Chromosome"/>
</dbReference>
<organism evidence="1 2">
    <name type="scientific">Desulfonema magnum</name>
    <dbReference type="NCBI Taxonomy" id="45655"/>
    <lineage>
        <taxon>Bacteria</taxon>
        <taxon>Pseudomonadati</taxon>
        <taxon>Thermodesulfobacteriota</taxon>
        <taxon>Desulfobacteria</taxon>
        <taxon>Desulfobacterales</taxon>
        <taxon>Desulfococcaceae</taxon>
        <taxon>Desulfonema</taxon>
    </lineage>
</organism>
<dbReference type="RefSeq" id="WP_207682057.1">
    <property type="nucleotide sequence ID" value="NZ_CP061800.1"/>
</dbReference>
<dbReference type="EMBL" id="CP061800">
    <property type="protein sequence ID" value="QTA86415.1"/>
    <property type="molecule type" value="Genomic_DNA"/>
</dbReference>
<accession>A0A975GM95</accession>
<dbReference type="KEGG" id="dmm:dnm_024390"/>
<dbReference type="AlphaFoldDB" id="A0A975GM95"/>
<dbReference type="SUPFAM" id="SSF143100">
    <property type="entry name" value="TTHA1013/TTHA0281-like"/>
    <property type="match status" value="1"/>
</dbReference>
<name>A0A975GM95_9BACT</name>
<evidence type="ECO:0000313" key="1">
    <source>
        <dbReference type="EMBL" id="QTA86415.1"/>
    </source>
</evidence>
<dbReference type="InterPro" id="IPR008651">
    <property type="entry name" value="Uncharacterised_HicB"/>
</dbReference>
<proteinExistence type="predicted"/>
<dbReference type="Pfam" id="PF05534">
    <property type="entry name" value="HicB"/>
    <property type="match status" value="1"/>
</dbReference>
<keyword evidence="2" id="KW-1185">Reference proteome</keyword>
<protein>
    <submittedName>
        <fullName evidence="1">Toxin-antitoxin system, antitoxin component, HigB domain-containing protein</fullName>
    </submittedName>
</protein>
<dbReference type="InterPro" id="IPR035069">
    <property type="entry name" value="TTHA1013/TTHA0281-like"/>
</dbReference>